<feature type="signal peptide" evidence="1">
    <location>
        <begin position="1"/>
        <end position="27"/>
    </location>
</feature>
<dbReference type="OrthoDB" id="76425at433"/>
<name>A0A4R5QFX4_9PROT</name>
<dbReference type="AlphaFoldDB" id="A0A4R5QFX4"/>
<dbReference type="RefSeq" id="WP_133289591.1">
    <property type="nucleotide sequence ID" value="NZ_SMSJ01000019.1"/>
</dbReference>
<accession>A0A4R5QFX4</accession>
<protein>
    <submittedName>
        <fullName evidence="2">Uncharacterized protein</fullName>
    </submittedName>
</protein>
<evidence type="ECO:0000256" key="1">
    <source>
        <dbReference type="SAM" id="SignalP"/>
    </source>
</evidence>
<feature type="chain" id="PRO_5020692320" evidence="1">
    <location>
        <begin position="28"/>
        <end position="241"/>
    </location>
</feature>
<organism evidence="2 3">
    <name type="scientific">Dankookia rubra</name>
    <dbReference type="NCBI Taxonomy" id="1442381"/>
    <lineage>
        <taxon>Bacteria</taxon>
        <taxon>Pseudomonadati</taxon>
        <taxon>Pseudomonadota</taxon>
        <taxon>Alphaproteobacteria</taxon>
        <taxon>Acetobacterales</taxon>
        <taxon>Roseomonadaceae</taxon>
        <taxon>Dankookia</taxon>
    </lineage>
</organism>
<sequence>MTCYRPRIWLGLGISVLLAGAADPVRAADPGCVAAAPAPLGEAGESGEAGEGGPATPASRALLLDRMAAQIEGAAAARAAGDAESADILVAAATDEGPARLARRGDGPDAALEATLAPLAAAPADAAAKGAALRAVETAIPTTPPVERAAGLTALALEAFGAAQECGRLTDRAAYAEAQALARRALGLLRALPGQAAQEMVSDLSRLTILLPVQPPAALPAMGAVSALVSHALLAASDAGR</sequence>
<dbReference type="Proteomes" id="UP000295096">
    <property type="component" value="Unassembled WGS sequence"/>
</dbReference>
<evidence type="ECO:0000313" key="2">
    <source>
        <dbReference type="EMBL" id="TDH61609.1"/>
    </source>
</evidence>
<keyword evidence="1" id="KW-0732">Signal</keyword>
<proteinExistence type="predicted"/>
<evidence type="ECO:0000313" key="3">
    <source>
        <dbReference type="Proteomes" id="UP000295096"/>
    </source>
</evidence>
<reference evidence="2 3" key="1">
    <citation type="journal article" date="2016" name="J. Microbiol.">
        <title>Dankookia rubra gen. nov., sp. nov., an alphaproteobacterium isolated from sediment of a shallow stream.</title>
        <authorList>
            <person name="Kim W.H."/>
            <person name="Kim D.H."/>
            <person name="Kang K."/>
            <person name="Ahn T.Y."/>
        </authorList>
    </citation>
    <scope>NUCLEOTIDE SEQUENCE [LARGE SCALE GENOMIC DNA]</scope>
    <source>
        <strain evidence="2 3">JCM30602</strain>
    </source>
</reference>
<comment type="caution">
    <text evidence="2">The sequence shown here is derived from an EMBL/GenBank/DDBJ whole genome shotgun (WGS) entry which is preliminary data.</text>
</comment>
<keyword evidence="3" id="KW-1185">Reference proteome</keyword>
<dbReference type="EMBL" id="SMSJ01000019">
    <property type="protein sequence ID" value="TDH61609.1"/>
    <property type="molecule type" value="Genomic_DNA"/>
</dbReference>
<gene>
    <name evidence="2" type="ORF">E2C06_15875</name>
</gene>